<dbReference type="InterPro" id="IPR049807">
    <property type="entry name" value="DpdD-like"/>
</dbReference>
<protein>
    <submittedName>
        <fullName evidence="1">Uncharacterized protein</fullName>
    </submittedName>
</protein>
<evidence type="ECO:0000313" key="2">
    <source>
        <dbReference type="Proteomes" id="UP000667802"/>
    </source>
</evidence>
<name>A0AAP5IBB4_9CYAN</name>
<comment type="caution">
    <text evidence="1">The sequence shown here is derived from an EMBL/GenBank/DDBJ whole genome shotgun (WGS) entry which is preliminary data.</text>
</comment>
<dbReference type="AlphaFoldDB" id="A0AAP5IBB4"/>
<proteinExistence type="predicted"/>
<dbReference type="Proteomes" id="UP000667802">
    <property type="component" value="Unassembled WGS sequence"/>
</dbReference>
<dbReference type="RefSeq" id="WP_208348410.1">
    <property type="nucleotide sequence ID" value="NZ_JAALHA020000011.1"/>
</dbReference>
<keyword evidence="2" id="KW-1185">Reference proteome</keyword>
<accession>A0AAP5IBB4</accession>
<evidence type="ECO:0000313" key="1">
    <source>
        <dbReference type="EMBL" id="MDR9897129.1"/>
    </source>
</evidence>
<sequence length="757" mass="86218">MMNSPTDAEIRHFLNHFFGSGNKFKLNQIQQDGSTQVKIRPWVELLTQGEPQSTVLPCWHNDTVDWYGLTFSERQLRRLSEELMAFVGPTYSTFRGQRVQLNLQDPIELAVYEFTKGNAIKLLGQPPKVWEGLERMRKVRGRQGKYIGENPRPTGRVLRDFYMALQAGDRNSAEQSLQYLIDQHRLDALNLLFLRVQLLAELQRWNELLALPELGNLLQVRRPFAVTQALLIAVYCTELQQFEDKKAPKSAVTYFKEVLFQRYNNLFAVRAGSKIPEVLKLFMLLAVGGEPPRPFLRDELLAILDVEDNHRSYLQKLAELLPDSQPPREGNVVQEAEQLSKNGDFDQAFSLLCDAPPSKEKVRLLLQCAYELQTLAAEKAALQAFDELSVDDQNVLIKIRWNQAYLTQLWGSQQGTTKDTTAAETIPVNWLEWLLKLDKEPSWERALHTARQGSTEWDVSILLTQPRAVVEFGELLDKVGSKAESVLHNALPYLLAFFQKDEEFPRGEFLTLYHSLLELLVLSTEGGDADLVLFNDLAIALFKLGLDATKYIEILDYALELWKRFAAPKKVDWALDLLDVLILYPCAVDQKRSQFVFAVAETLRRHANRIDEEQWGIFRSLIQDLNLEQTLPDLLGEELNLVTPSFEDEENIFQKLKGKSVLIYSLTETAAIRVKNVLEAGCQEVKVYLSHDKGGNERLRQWVINSDLVVIVTASAKHAATDFIEANRPSHLPAILLVNSKGSTGMLRAIRQHLGTV</sequence>
<dbReference type="NCBIfam" id="NF041061">
    <property type="entry name" value="DpdD"/>
    <property type="match status" value="1"/>
</dbReference>
<reference evidence="2" key="1">
    <citation type="journal article" date="2021" name="Science">
        <title>Hunting the eagle killer: A cyanobacterial neurotoxin causes vacuolar myelinopathy.</title>
        <authorList>
            <person name="Breinlinger S."/>
            <person name="Phillips T.J."/>
            <person name="Haram B.N."/>
            <person name="Mares J."/>
            <person name="Martinez Yerena J.A."/>
            <person name="Hrouzek P."/>
            <person name="Sobotka R."/>
            <person name="Henderson W.M."/>
            <person name="Schmieder P."/>
            <person name="Williams S.M."/>
            <person name="Lauderdale J.D."/>
            <person name="Wilde H.D."/>
            <person name="Gerrin W."/>
            <person name="Kust A."/>
            <person name="Washington J.W."/>
            <person name="Wagner C."/>
            <person name="Geier B."/>
            <person name="Liebeke M."/>
            <person name="Enke H."/>
            <person name="Niedermeyer T.H.J."/>
            <person name="Wilde S.B."/>
        </authorList>
    </citation>
    <scope>NUCLEOTIDE SEQUENCE [LARGE SCALE GENOMIC DNA]</scope>
    <source>
        <strain evidence="2">Thurmond2011</strain>
    </source>
</reference>
<dbReference type="EMBL" id="JAALHA020000011">
    <property type="protein sequence ID" value="MDR9897129.1"/>
    <property type="molecule type" value="Genomic_DNA"/>
</dbReference>
<organism evidence="1 2">
    <name type="scientific">Aetokthonos hydrillicola Thurmond2011</name>
    <dbReference type="NCBI Taxonomy" id="2712845"/>
    <lineage>
        <taxon>Bacteria</taxon>
        <taxon>Bacillati</taxon>
        <taxon>Cyanobacteriota</taxon>
        <taxon>Cyanophyceae</taxon>
        <taxon>Nostocales</taxon>
        <taxon>Hapalosiphonaceae</taxon>
        <taxon>Aetokthonos</taxon>
    </lineage>
</organism>
<gene>
    <name evidence="1" type="ORF">G7B40_021555</name>
</gene>